<dbReference type="OrthoDB" id="9771451at2"/>
<comment type="subcellular location">
    <subcellularLocation>
        <location evidence="1">Cell membrane</location>
        <topology evidence="1">Multi-pass membrane protein</topology>
    </subcellularLocation>
</comment>
<name>A0A558ALG9_9PSEU</name>
<comment type="caution">
    <text evidence="7">The sequence shown here is derived from an EMBL/GenBank/DDBJ whole genome shotgun (WGS) entry which is preliminary data.</text>
</comment>
<evidence type="ECO:0000256" key="5">
    <source>
        <dbReference type="SAM" id="Phobius"/>
    </source>
</evidence>
<keyword evidence="3 5" id="KW-1133">Transmembrane helix</keyword>
<dbReference type="PIRSF" id="PIRSF002808">
    <property type="entry name" value="Hexose_phosphate_transp"/>
    <property type="match status" value="1"/>
</dbReference>
<dbReference type="SUPFAM" id="SSF103473">
    <property type="entry name" value="MFS general substrate transporter"/>
    <property type="match status" value="1"/>
</dbReference>
<dbReference type="PANTHER" id="PTHR23527:SF1">
    <property type="entry name" value="BLL3282 PROTEIN"/>
    <property type="match status" value="1"/>
</dbReference>
<dbReference type="PROSITE" id="PS50850">
    <property type="entry name" value="MFS"/>
    <property type="match status" value="1"/>
</dbReference>
<dbReference type="AlphaFoldDB" id="A0A558ALG9"/>
<evidence type="ECO:0000313" key="7">
    <source>
        <dbReference type="EMBL" id="TVT25117.1"/>
    </source>
</evidence>
<feature type="transmembrane region" description="Helical" evidence="5">
    <location>
        <begin position="204"/>
        <end position="222"/>
    </location>
</feature>
<evidence type="ECO:0000256" key="2">
    <source>
        <dbReference type="ARBA" id="ARBA00022692"/>
    </source>
</evidence>
<feature type="transmembrane region" description="Helical" evidence="5">
    <location>
        <begin position="274"/>
        <end position="290"/>
    </location>
</feature>
<evidence type="ECO:0000256" key="4">
    <source>
        <dbReference type="ARBA" id="ARBA00023136"/>
    </source>
</evidence>
<feature type="transmembrane region" description="Helical" evidence="5">
    <location>
        <begin position="330"/>
        <end position="353"/>
    </location>
</feature>
<protein>
    <submittedName>
        <fullName evidence="7">MFS transporter</fullName>
    </submittedName>
</protein>
<evidence type="ECO:0000259" key="6">
    <source>
        <dbReference type="PROSITE" id="PS50850"/>
    </source>
</evidence>
<reference evidence="7 8" key="1">
    <citation type="submission" date="2019-07" db="EMBL/GenBank/DDBJ databases">
        <title>New species of Amycolatopsis and Streptomyces.</title>
        <authorList>
            <person name="Duangmal K."/>
            <person name="Teo W.F.A."/>
            <person name="Lipun K."/>
        </authorList>
    </citation>
    <scope>NUCLEOTIDE SEQUENCE [LARGE SCALE GENOMIC DNA]</scope>
    <source>
        <strain evidence="7 8">JCM 30562</strain>
    </source>
</reference>
<keyword evidence="4 5" id="KW-0472">Membrane</keyword>
<feature type="transmembrane region" description="Helical" evidence="5">
    <location>
        <begin position="242"/>
        <end position="262"/>
    </location>
</feature>
<dbReference type="InterPro" id="IPR011701">
    <property type="entry name" value="MFS"/>
</dbReference>
<organism evidence="7 8">
    <name type="scientific">Amycolatopsis acidiphila</name>
    <dbReference type="NCBI Taxonomy" id="715473"/>
    <lineage>
        <taxon>Bacteria</taxon>
        <taxon>Bacillati</taxon>
        <taxon>Actinomycetota</taxon>
        <taxon>Actinomycetes</taxon>
        <taxon>Pseudonocardiales</taxon>
        <taxon>Pseudonocardiaceae</taxon>
        <taxon>Amycolatopsis</taxon>
    </lineage>
</organism>
<feature type="domain" description="Major facilitator superfamily (MFS) profile" evidence="6">
    <location>
        <begin position="2"/>
        <end position="385"/>
    </location>
</feature>
<proteinExistence type="predicted"/>
<feature type="transmembrane region" description="Helical" evidence="5">
    <location>
        <begin position="359"/>
        <end position="378"/>
    </location>
</feature>
<evidence type="ECO:0000256" key="3">
    <source>
        <dbReference type="ARBA" id="ARBA00022989"/>
    </source>
</evidence>
<gene>
    <name evidence="7" type="ORF">FNH06_03875</name>
</gene>
<accession>A0A558ALG9</accession>
<keyword evidence="8" id="KW-1185">Reference proteome</keyword>
<dbReference type="InterPro" id="IPR020846">
    <property type="entry name" value="MFS_dom"/>
</dbReference>
<dbReference type="InterPro" id="IPR000849">
    <property type="entry name" value="Sugar_P_transporter"/>
</dbReference>
<feature type="transmembrane region" description="Helical" evidence="5">
    <location>
        <begin position="123"/>
        <end position="145"/>
    </location>
</feature>
<dbReference type="Gene3D" id="1.20.1250.20">
    <property type="entry name" value="MFS general substrate transporter like domains"/>
    <property type="match status" value="2"/>
</dbReference>
<dbReference type="InterPro" id="IPR052952">
    <property type="entry name" value="MFS-Transporter"/>
</dbReference>
<dbReference type="GO" id="GO:0005886">
    <property type="term" value="C:plasma membrane"/>
    <property type="evidence" value="ECO:0007669"/>
    <property type="project" value="UniProtKB-SubCell"/>
</dbReference>
<keyword evidence="2 5" id="KW-0812">Transmembrane</keyword>
<dbReference type="Proteomes" id="UP000318578">
    <property type="component" value="Unassembled WGS sequence"/>
</dbReference>
<feature type="transmembrane region" description="Helical" evidence="5">
    <location>
        <begin position="157"/>
        <end position="176"/>
    </location>
</feature>
<sequence>MVLTLCWLSFTMTSVDRSTWGPASVFVGKALAVPLASLGAFATAYYIGYVLSNALGGFASDRFGSRYTLTISLVGAGAFMMVFGATTSAAIGIAVQAVVGLFAGADYSAGVKLLASWFRPDQLGLVMGVFTAATSLGTVIANAVVPSLIEKSGWHTSYHLFGLISIVVGVVLFLVVRPGPVTGEHASPARRGSTLAALVRNRDLVLLALAGFGGFWGTYGFITWSNTLMIKGHGVSPKTAGAIVAVFAATAVIGKPLVGLIADRFGGARKVPSIVILALFVVTLIVFGSLGNVTGFFVVAPVLGLAAYCYLPLIVAMTPQLVESRLVGTAAGACNAFWQLGSVLVPLAVGAVFQATNSFLAAFLTLSAGPLIGLLLMLPIKERATRTPVETS</sequence>
<feature type="transmembrane region" description="Helical" evidence="5">
    <location>
        <begin position="67"/>
        <end position="85"/>
    </location>
</feature>
<dbReference type="EMBL" id="VJZA01000004">
    <property type="protein sequence ID" value="TVT25117.1"/>
    <property type="molecule type" value="Genomic_DNA"/>
</dbReference>
<dbReference type="InterPro" id="IPR036259">
    <property type="entry name" value="MFS_trans_sf"/>
</dbReference>
<evidence type="ECO:0000256" key="1">
    <source>
        <dbReference type="ARBA" id="ARBA00004651"/>
    </source>
</evidence>
<feature type="transmembrane region" description="Helical" evidence="5">
    <location>
        <begin position="91"/>
        <end position="111"/>
    </location>
</feature>
<dbReference type="GO" id="GO:0022857">
    <property type="term" value="F:transmembrane transporter activity"/>
    <property type="evidence" value="ECO:0007669"/>
    <property type="project" value="InterPro"/>
</dbReference>
<dbReference type="Pfam" id="PF07690">
    <property type="entry name" value="MFS_1"/>
    <property type="match status" value="1"/>
</dbReference>
<evidence type="ECO:0000313" key="8">
    <source>
        <dbReference type="Proteomes" id="UP000318578"/>
    </source>
</evidence>
<feature type="transmembrane region" description="Helical" evidence="5">
    <location>
        <begin position="296"/>
        <end position="318"/>
    </location>
</feature>
<dbReference type="PANTHER" id="PTHR23527">
    <property type="entry name" value="BLL3282 PROTEIN"/>
    <property type="match status" value="1"/>
</dbReference>